<feature type="transmembrane region" description="Helical" evidence="8">
    <location>
        <begin position="237"/>
        <end position="258"/>
    </location>
</feature>
<proteinExistence type="inferred from homology"/>
<evidence type="ECO:0000256" key="2">
    <source>
        <dbReference type="ARBA" id="ARBA00006679"/>
    </source>
</evidence>
<comment type="similarity">
    <text evidence="2">Belongs to the DoxX family.</text>
</comment>
<keyword evidence="4 8" id="KW-0812">Transmembrane</keyword>
<dbReference type="AlphaFoldDB" id="A0A178LZ34"/>
<dbReference type="eggNOG" id="COG2259">
    <property type="taxonomic scope" value="Bacteria"/>
</dbReference>
<evidence type="ECO:0000256" key="4">
    <source>
        <dbReference type="ARBA" id="ARBA00022692"/>
    </source>
</evidence>
<comment type="subcellular location">
    <subcellularLocation>
        <location evidence="1">Cell membrane</location>
        <topology evidence="1">Multi-pass membrane protein</topology>
    </subcellularLocation>
</comment>
<dbReference type="PANTHER" id="PTHR33452">
    <property type="entry name" value="OXIDOREDUCTASE CATD-RELATED"/>
    <property type="match status" value="1"/>
</dbReference>
<feature type="region of interest" description="Disordered" evidence="7">
    <location>
        <begin position="24"/>
        <end position="87"/>
    </location>
</feature>
<dbReference type="RefSeq" id="WP_064280799.1">
    <property type="nucleotide sequence ID" value="NZ_LWCS01000014.1"/>
</dbReference>
<name>A0A178LZ34_MYCIR</name>
<dbReference type="Proteomes" id="UP000078396">
    <property type="component" value="Unassembled WGS sequence"/>
</dbReference>
<comment type="caution">
    <text evidence="9">The sequence shown here is derived from an EMBL/GenBank/DDBJ whole genome shotgun (WGS) entry which is preliminary data.</text>
</comment>
<dbReference type="Pfam" id="PF07681">
    <property type="entry name" value="DoxX"/>
    <property type="match status" value="1"/>
</dbReference>
<feature type="transmembrane region" description="Helical" evidence="8">
    <location>
        <begin position="270"/>
        <end position="290"/>
    </location>
</feature>
<evidence type="ECO:0000256" key="3">
    <source>
        <dbReference type="ARBA" id="ARBA00022475"/>
    </source>
</evidence>
<dbReference type="InterPro" id="IPR032808">
    <property type="entry name" value="DoxX"/>
</dbReference>
<dbReference type="STRING" id="912594.AWC12_13505"/>
<evidence type="ECO:0000313" key="10">
    <source>
        <dbReference type="Proteomes" id="UP000078396"/>
    </source>
</evidence>
<dbReference type="InterPro" id="IPR051907">
    <property type="entry name" value="DoxX-like_oxidoreductase"/>
</dbReference>
<evidence type="ECO:0000256" key="7">
    <source>
        <dbReference type="SAM" id="MobiDB-lite"/>
    </source>
</evidence>
<evidence type="ECO:0000256" key="5">
    <source>
        <dbReference type="ARBA" id="ARBA00022989"/>
    </source>
</evidence>
<accession>A0A178LZ34</accession>
<feature type="compositionally biased region" description="Basic and acidic residues" evidence="7">
    <location>
        <begin position="25"/>
        <end position="37"/>
    </location>
</feature>
<evidence type="ECO:0000256" key="6">
    <source>
        <dbReference type="ARBA" id="ARBA00023136"/>
    </source>
</evidence>
<gene>
    <name evidence="9" type="ORF">A4X20_15595</name>
</gene>
<dbReference type="EMBL" id="LWCS01000014">
    <property type="protein sequence ID" value="OAN40136.1"/>
    <property type="molecule type" value="Genomic_DNA"/>
</dbReference>
<evidence type="ECO:0000313" key="9">
    <source>
        <dbReference type="EMBL" id="OAN40136.1"/>
    </source>
</evidence>
<keyword evidence="6 8" id="KW-0472">Membrane</keyword>
<dbReference type="GO" id="GO:0005886">
    <property type="term" value="C:plasma membrane"/>
    <property type="evidence" value="ECO:0007669"/>
    <property type="project" value="UniProtKB-SubCell"/>
</dbReference>
<reference evidence="9 10" key="1">
    <citation type="submission" date="2016-04" db="EMBL/GenBank/DDBJ databases">
        <title>Draft Genome Sequences of Staphylococcus capitis Strain H36, S. capitis Strain H65, S. cohnii Strain H62, S. hominis Strain H69, Mycobacterium iranicum Strain H39, Plantibacter sp. Strain H53, Pseudomonas oryzihabitans Strain H72, and Microbacterium sp. Strain H83, isolated from residential settings.</title>
        <authorList>
            <person name="Lymperopoulou D."/>
            <person name="Adams R.I."/>
            <person name="Lindow S."/>
            <person name="Coil D.A."/>
            <person name="Jospin G."/>
            <person name="Eisen J.A."/>
        </authorList>
    </citation>
    <scope>NUCLEOTIDE SEQUENCE [LARGE SCALE GENOMIC DNA]</scope>
    <source>
        <strain evidence="9 10">H39</strain>
    </source>
</reference>
<evidence type="ECO:0000256" key="8">
    <source>
        <dbReference type="SAM" id="Phobius"/>
    </source>
</evidence>
<evidence type="ECO:0008006" key="11">
    <source>
        <dbReference type="Google" id="ProtNLM"/>
    </source>
</evidence>
<dbReference type="PANTHER" id="PTHR33452:SF1">
    <property type="entry name" value="INNER MEMBRANE PROTEIN YPHA-RELATED"/>
    <property type="match status" value="1"/>
</dbReference>
<protein>
    <recommendedName>
        <fullName evidence="11">DoxX family protein</fullName>
    </recommendedName>
</protein>
<keyword evidence="5 8" id="KW-1133">Transmembrane helix</keyword>
<dbReference type="OrthoDB" id="346004at2"/>
<keyword evidence="3" id="KW-1003">Cell membrane</keyword>
<sequence length="297" mass="30660">MLNAPRQFPARAAVALTLAVVTSPHDPRPWQRPDDSAGRPASASLVDPEDDLPSANYGGDFETTAIPRYDSAKPSEPQPFALLNDPEPLPYVQPTTGLAAGAYGATTAAPAEVGVDPDRGADDRRGTQDLGLLLLRVAVGALLIGHGLQKVFGWWGGPGLGGFRDQLVDAGFRNADILSYVAAGGQIAAGVLLVIGLFTPIAAAGALGYLVTATLAEVTAAHNDARLSEFLTDGHEYQIVLLFAVAAIILVGPGRYGLDAGRGWARRPFVGSFAALILGVGAGVAIWVLLNGANPLG</sequence>
<organism evidence="9 10">
    <name type="scientific">Mycolicibacterium iranicum</name>
    <name type="common">Mycobacterium iranicum</name>
    <dbReference type="NCBI Taxonomy" id="912594"/>
    <lineage>
        <taxon>Bacteria</taxon>
        <taxon>Bacillati</taxon>
        <taxon>Actinomycetota</taxon>
        <taxon>Actinomycetes</taxon>
        <taxon>Mycobacteriales</taxon>
        <taxon>Mycobacteriaceae</taxon>
        <taxon>Mycolicibacterium</taxon>
    </lineage>
</organism>
<evidence type="ECO:0000256" key="1">
    <source>
        <dbReference type="ARBA" id="ARBA00004651"/>
    </source>
</evidence>
<feature type="transmembrane region" description="Helical" evidence="8">
    <location>
        <begin position="133"/>
        <end position="157"/>
    </location>
</feature>